<evidence type="ECO:0000256" key="11">
    <source>
        <dbReference type="ARBA" id="ARBA00022884"/>
    </source>
</evidence>
<keyword evidence="8 15" id="KW-0547">Nucleotide-binding</keyword>
<keyword evidence="6 15" id="KW-0436">Ligase</keyword>
<dbReference type="PANTHER" id="PTHR10947:SF0">
    <property type="entry name" value="PHENYLALANINE--TRNA LIGASE BETA SUBUNIT"/>
    <property type="match status" value="1"/>
</dbReference>
<dbReference type="InterPro" id="IPR009061">
    <property type="entry name" value="DNA-bd_dom_put_sf"/>
</dbReference>
<dbReference type="InterPro" id="IPR005147">
    <property type="entry name" value="tRNA_synthase_B5-dom"/>
</dbReference>
<dbReference type="Pfam" id="PF01588">
    <property type="entry name" value="tRNA_bind"/>
    <property type="match status" value="1"/>
</dbReference>
<dbReference type="Pfam" id="PF03484">
    <property type="entry name" value="B5"/>
    <property type="match status" value="1"/>
</dbReference>
<evidence type="ECO:0000256" key="15">
    <source>
        <dbReference type="HAMAP-Rule" id="MF_00283"/>
    </source>
</evidence>
<sequence>MIISEQWLREWVSPKMSTEELAHQITMAGLEVDAVEPVAGDFSGVIVAQIISAEQHPDADKLRVCEVSTGDGSVQIVCGAPNARAGLKAPLAIVGGVLPGDFKIKKAKLRGVESFGMLCAEQELGLSDANEGLMELPDDAPVGRDLRDYLGLEDKAIEIGLTPNRADCLGVAGIAREVGLLNNLSVCEPVIEPVPASVDDSLPVELLAPERCPRFVGRVIRGVDITRPSPLWLREKLRRVGLRSIDAVVDVTNYVMMELGQPMHAFDLAKLRGGIRVRTAERGEKLELLDGQTVELDSETLVIADHEKAVAMAGVMGGQGTSVSAATTDLFLEVAFFAPTPMAGKARAYGLHTDASHRFERGVDFTLQQRAMERATGLLLEIVGGAAGPLQETVSSAHLPARPDVTLRAARIPKLLGFELDGEEVERILSGLGLGVTATGEGWLCTVPSWRFDIAIEADLLEELARVYGYNRLPATRLSGDLVMPARPEKHQSVSALRRHLAARGYREAITYSFVDPKLQKLFDPGLEPVALSNPISADMAVMRTSLVPGLVSAVLRNTKRQQPRVRLFETGLRFLPGEDCLKQVPTLAMVITGSRFAEGWNVDASAADFFDLKGDLESLVALTRASDDFSFHAARRDALHPGQTAFITRDEETVGYVGALHPSICSELGVQAPLYVAEITLSTLLEAELPVFAELSKFPEVRRDLAIIVDKEVPAEALLRNVRASAGTYLTDLTLFDVYEGKGIDPKRKSLALGLTFRDSSRTLSDEDVNEAVKQVVDSLDKNYKAELRG</sequence>
<dbReference type="Gene3D" id="3.50.40.10">
    <property type="entry name" value="Phenylalanyl-trna Synthetase, Chain B, domain 3"/>
    <property type="match status" value="1"/>
</dbReference>
<dbReference type="Gene3D" id="3.30.56.10">
    <property type="match status" value="2"/>
</dbReference>
<dbReference type="Pfam" id="PF03483">
    <property type="entry name" value="B3_4"/>
    <property type="match status" value="1"/>
</dbReference>
<keyword evidence="21" id="KW-1185">Reference proteome</keyword>
<feature type="domain" description="TRNA-binding" evidence="17">
    <location>
        <begin position="39"/>
        <end position="147"/>
    </location>
</feature>
<dbReference type="CDD" id="cd00769">
    <property type="entry name" value="PheRS_beta_core"/>
    <property type="match status" value="1"/>
</dbReference>
<dbReference type="GO" id="GO:0006432">
    <property type="term" value="P:phenylalanyl-tRNA aminoacylation"/>
    <property type="evidence" value="ECO:0007669"/>
    <property type="project" value="UniProtKB-UniRule"/>
</dbReference>
<feature type="binding site" evidence="15">
    <location>
        <position position="462"/>
    </location>
    <ligand>
        <name>Mg(2+)</name>
        <dbReference type="ChEBI" id="CHEBI:18420"/>
        <note>shared with alpha subunit</note>
    </ligand>
</feature>
<dbReference type="Gene3D" id="3.30.70.380">
    <property type="entry name" value="Ferrodoxin-fold anticodon-binding domain"/>
    <property type="match status" value="1"/>
</dbReference>
<evidence type="ECO:0000256" key="12">
    <source>
        <dbReference type="ARBA" id="ARBA00022917"/>
    </source>
</evidence>
<dbReference type="GO" id="GO:0000049">
    <property type="term" value="F:tRNA binding"/>
    <property type="evidence" value="ECO:0007669"/>
    <property type="project" value="UniProtKB-UniRule"/>
</dbReference>
<dbReference type="FunFam" id="3.30.930.10:FF:000022">
    <property type="entry name" value="Phenylalanine--tRNA ligase beta subunit"/>
    <property type="match status" value="1"/>
</dbReference>
<evidence type="ECO:0000256" key="1">
    <source>
        <dbReference type="ARBA" id="ARBA00004496"/>
    </source>
</evidence>
<dbReference type="PROSITE" id="PS50886">
    <property type="entry name" value="TRBD"/>
    <property type="match status" value="1"/>
</dbReference>
<dbReference type="InterPro" id="IPR004532">
    <property type="entry name" value="Phe-tRNA-ligase_IIc_bsu_bact"/>
</dbReference>
<dbReference type="GO" id="GO:0000287">
    <property type="term" value="F:magnesium ion binding"/>
    <property type="evidence" value="ECO:0007669"/>
    <property type="project" value="UniProtKB-UniRule"/>
</dbReference>
<keyword evidence="9 15" id="KW-0067">ATP-binding</keyword>
<feature type="binding site" evidence="15">
    <location>
        <position position="459"/>
    </location>
    <ligand>
        <name>Mg(2+)</name>
        <dbReference type="ChEBI" id="CHEBI:18420"/>
        <note>shared with alpha subunit</note>
    </ligand>
</feature>
<keyword evidence="4 15" id="KW-0963">Cytoplasm</keyword>
<name>A0A5B0X270_9GAMM</name>
<evidence type="ECO:0000256" key="14">
    <source>
        <dbReference type="ARBA" id="ARBA00049255"/>
    </source>
</evidence>
<dbReference type="PANTHER" id="PTHR10947">
    <property type="entry name" value="PHENYLALANYL-TRNA SYNTHETASE BETA CHAIN AND LEUCINE-RICH REPEAT-CONTAINING PROTEIN 47"/>
    <property type="match status" value="1"/>
</dbReference>
<evidence type="ECO:0000256" key="6">
    <source>
        <dbReference type="ARBA" id="ARBA00022598"/>
    </source>
</evidence>
<dbReference type="InterPro" id="IPR041616">
    <property type="entry name" value="PheRS_beta_core"/>
</dbReference>
<feature type="binding site" evidence="15">
    <location>
        <position position="463"/>
    </location>
    <ligand>
        <name>Mg(2+)</name>
        <dbReference type="ChEBI" id="CHEBI:18420"/>
        <note>shared with alpha subunit</note>
    </ligand>
</feature>
<dbReference type="InterPro" id="IPR033714">
    <property type="entry name" value="tRNA_bind_bactPheRS"/>
</dbReference>
<dbReference type="InterPro" id="IPR005146">
    <property type="entry name" value="B3/B4_tRNA-bd"/>
</dbReference>
<dbReference type="SUPFAM" id="SSF56037">
    <property type="entry name" value="PheT/TilS domain"/>
    <property type="match status" value="1"/>
</dbReference>
<dbReference type="SUPFAM" id="SSF55681">
    <property type="entry name" value="Class II aaRS and biotin synthetases"/>
    <property type="match status" value="1"/>
</dbReference>
<dbReference type="RefSeq" id="WP_149610703.1">
    <property type="nucleotide sequence ID" value="NZ_VTUX01000003.1"/>
</dbReference>
<proteinExistence type="inferred from homology"/>
<comment type="caution">
    <text evidence="20">The sequence shown here is derived from an EMBL/GenBank/DDBJ whole genome shotgun (WGS) entry which is preliminary data.</text>
</comment>
<dbReference type="InterPro" id="IPR020825">
    <property type="entry name" value="Phe-tRNA_synthase-like_B3/B4"/>
</dbReference>
<evidence type="ECO:0000256" key="10">
    <source>
        <dbReference type="ARBA" id="ARBA00022842"/>
    </source>
</evidence>
<organism evidence="20 21">
    <name type="scientific">Pseudohalioglobus sediminis</name>
    <dbReference type="NCBI Taxonomy" id="2606449"/>
    <lineage>
        <taxon>Bacteria</taxon>
        <taxon>Pseudomonadati</taxon>
        <taxon>Pseudomonadota</taxon>
        <taxon>Gammaproteobacteria</taxon>
        <taxon>Cellvibrionales</taxon>
        <taxon>Halieaceae</taxon>
        <taxon>Pseudohalioglobus</taxon>
    </lineage>
</organism>
<dbReference type="SMART" id="SM00873">
    <property type="entry name" value="B3_4"/>
    <property type="match status" value="1"/>
</dbReference>
<dbReference type="InterPro" id="IPR005121">
    <property type="entry name" value="Fdx_antiC-bd"/>
</dbReference>
<dbReference type="Gene3D" id="3.30.930.10">
    <property type="entry name" value="Bira Bifunctional Protein, Domain 2"/>
    <property type="match status" value="1"/>
</dbReference>
<dbReference type="FunFam" id="3.30.70.380:FF:000001">
    <property type="entry name" value="Phenylalanine--tRNA ligase beta subunit"/>
    <property type="match status" value="1"/>
</dbReference>
<evidence type="ECO:0000256" key="13">
    <source>
        <dbReference type="ARBA" id="ARBA00023146"/>
    </source>
</evidence>
<dbReference type="InterPro" id="IPR002547">
    <property type="entry name" value="tRNA-bd_dom"/>
</dbReference>
<gene>
    <name evidence="15 20" type="primary">pheT</name>
    <name evidence="20" type="ORF">F0M18_06985</name>
</gene>
<evidence type="ECO:0000256" key="9">
    <source>
        <dbReference type="ARBA" id="ARBA00022840"/>
    </source>
</evidence>
<comment type="subcellular location">
    <subcellularLocation>
        <location evidence="1 15">Cytoplasm</location>
    </subcellularLocation>
</comment>
<comment type="similarity">
    <text evidence="2 15">Belongs to the phenylalanyl-tRNA synthetase beta subunit family. Type 1 subfamily.</text>
</comment>
<feature type="domain" description="FDX-ACB" evidence="18">
    <location>
        <begin position="697"/>
        <end position="790"/>
    </location>
</feature>
<evidence type="ECO:0000256" key="7">
    <source>
        <dbReference type="ARBA" id="ARBA00022723"/>
    </source>
</evidence>
<keyword evidence="12 15" id="KW-0648">Protein biosynthesis</keyword>
<evidence type="ECO:0000256" key="5">
    <source>
        <dbReference type="ARBA" id="ARBA00022555"/>
    </source>
</evidence>
<protein>
    <recommendedName>
        <fullName evidence="15">Phenylalanine--tRNA ligase beta subunit</fullName>
        <ecNumber evidence="15">6.1.1.20</ecNumber>
    </recommendedName>
    <alternativeName>
        <fullName evidence="15">Phenylalanyl-tRNA synthetase beta subunit</fullName>
        <shortName evidence="15">PheRS</shortName>
    </alternativeName>
</protein>
<dbReference type="EC" id="6.1.1.20" evidence="15"/>
<dbReference type="SUPFAM" id="SSF46955">
    <property type="entry name" value="Putative DNA-binding domain"/>
    <property type="match status" value="1"/>
</dbReference>
<keyword evidence="11 16" id="KW-0694">RNA-binding</keyword>
<keyword evidence="13 15" id="KW-0030">Aminoacyl-tRNA synthetase</keyword>
<dbReference type="Pfam" id="PF17759">
    <property type="entry name" value="tRNA_synthFbeta"/>
    <property type="match status" value="1"/>
</dbReference>
<comment type="cofactor">
    <cofactor evidence="15">
        <name>Mg(2+)</name>
        <dbReference type="ChEBI" id="CHEBI:18420"/>
    </cofactor>
    <text evidence="15">Binds 2 magnesium ions per tetramer.</text>
</comment>
<dbReference type="EMBL" id="VTUX01000003">
    <property type="protein sequence ID" value="KAA1192411.1"/>
    <property type="molecule type" value="Genomic_DNA"/>
</dbReference>
<dbReference type="PROSITE" id="PS51483">
    <property type="entry name" value="B5"/>
    <property type="match status" value="1"/>
</dbReference>
<evidence type="ECO:0000256" key="16">
    <source>
        <dbReference type="PROSITE-ProRule" id="PRU00209"/>
    </source>
</evidence>
<evidence type="ECO:0000256" key="8">
    <source>
        <dbReference type="ARBA" id="ARBA00022741"/>
    </source>
</evidence>
<dbReference type="FunFam" id="3.30.56.10:FF:000002">
    <property type="entry name" value="Phenylalanine--tRNA ligase beta subunit"/>
    <property type="match status" value="1"/>
</dbReference>
<comment type="catalytic activity">
    <reaction evidence="14 15">
        <text>tRNA(Phe) + L-phenylalanine + ATP = L-phenylalanyl-tRNA(Phe) + AMP + diphosphate + H(+)</text>
        <dbReference type="Rhea" id="RHEA:19413"/>
        <dbReference type="Rhea" id="RHEA-COMP:9668"/>
        <dbReference type="Rhea" id="RHEA-COMP:9699"/>
        <dbReference type="ChEBI" id="CHEBI:15378"/>
        <dbReference type="ChEBI" id="CHEBI:30616"/>
        <dbReference type="ChEBI" id="CHEBI:33019"/>
        <dbReference type="ChEBI" id="CHEBI:58095"/>
        <dbReference type="ChEBI" id="CHEBI:78442"/>
        <dbReference type="ChEBI" id="CHEBI:78531"/>
        <dbReference type="ChEBI" id="CHEBI:456215"/>
        <dbReference type="EC" id="6.1.1.20"/>
    </reaction>
</comment>
<evidence type="ECO:0000259" key="18">
    <source>
        <dbReference type="PROSITE" id="PS51447"/>
    </source>
</evidence>
<dbReference type="GO" id="GO:0009328">
    <property type="term" value="C:phenylalanine-tRNA ligase complex"/>
    <property type="evidence" value="ECO:0007669"/>
    <property type="project" value="TreeGrafter"/>
</dbReference>
<dbReference type="SMART" id="SM00874">
    <property type="entry name" value="B5"/>
    <property type="match status" value="1"/>
</dbReference>
<dbReference type="HAMAP" id="MF_00283">
    <property type="entry name" value="Phe_tRNA_synth_beta1"/>
    <property type="match status" value="1"/>
</dbReference>
<comment type="subunit">
    <text evidence="3 15">Tetramer of two alpha and two beta subunits.</text>
</comment>
<reference evidence="20 21" key="1">
    <citation type="submission" date="2019-09" db="EMBL/GenBank/DDBJ databases">
        <authorList>
            <person name="Chen X.-Y."/>
        </authorList>
    </citation>
    <scope>NUCLEOTIDE SEQUENCE [LARGE SCALE GENOMIC DNA]</scope>
    <source>
        <strain evidence="20 21">NY5</strain>
    </source>
</reference>
<dbReference type="GO" id="GO:0005524">
    <property type="term" value="F:ATP binding"/>
    <property type="evidence" value="ECO:0007669"/>
    <property type="project" value="UniProtKB-UniRule"/>
</dbReference>
<accession>A0A5B0X270</accession>
<dbReference type="FunFam" id="2.40.50.140:FF:000045">
    <property type="entry name" value="Phenylalanine--tRNA ligase beta subunit"/>
    <property type="match status" value="1"/>
</dbReference>
<keyword evidence="7 15" id="KW-0479">Metal-binding</keyword>
<dbReference type="AlphaFoldDB" id="A0A5B0X270"/>
<dbReference type="SMART" id="SM00896">
    <property type="entry name" value="FDX-ACB"/>
    <property type="match status" value="1"/>
</dbReference>
<dbReference type="FunFam" id="3.50.40.10:FF:000001">
    <property type="entry name" value="Phenylalanine--tRNA ligase beta subunit"/>
    <property type="match status" value="1"/>
</dbReference>
<dbReference type="InterPro" id="IPR012340">
    <property type="entry name" value="NA-bd_OB-fold"/>
</dbReference>
<dbReference type="CDD" id="cd02796">
    <property type="entry name" value="tRNA_bind_bactPheRS"/>
    <property type="match status" value="1"/>
</dbReference>
<evidence type="ECO:0000256" key="3">
    <source>
        <dbReference type="ARBA" id="ARBA00011209"/>
    </source>
</evidence>
<evidence type="ECO:0000259" key="19">
    <source>
        <dbReference type="PROSITE" id="PS51483"/>
    </source>
</evidence>
<dbReference type="Proteomes" id="UP000323708">
    <property type="component" value="Unassembled WGS sequence"/>
</dbReference>
<dbReference type="GO" id="GO:0004826">
    <property type="term" value="F:phenylalanine-tRNA ligase activity"/>
    <property type="evidence" value="ECO:0007669"/>
    <property type="project" value="UniProtKB-UniRule"/>
</dbReference>
<keyword evidence="5 16" id="KW-0820">tRNA-binding</keyword>
<dbReference type="SUPFAM" id="SSF54991">
    <property type="entry name" value="Anticodon-binding domain of PheRS"/>
    <property type="match status" value="1"/>
</dbReference>
<evidence type="ECO:0000256" key="4">
    <source>
        <dbReference type="ARBA" id="ARBA00022490"/>
    </source>
</evidence>
<evidence type="ECO:0000313" key="20">
    <source>
        <dbReference type="EMBL" id="KAA1192411.1"/>
    </source>
</evidence>
<feature type="binding site" evidence="15">
    <location>
        <position position="453"/>
    </location>
    <ligand>
        <name>Mg(2+)</name>
        <dbReference type="ChEBI" id="CHEBI:18420"/>
        <note>shared with alpha subunit</note>
    </ligand>
</feature>
<dbReference type="SUPFAM" id="SSF50249">
    <property type="entry name" value="Nucleic acid-binding proteins"/>
    <property type="match status" value="1"/>
</dbReference>
<dbReference type="NCBIfam" id="NF045760">
    <property type="entry name" value="YtpR"/>
    <property type="match status" value="1"/>
</dbReference>
<keyword evidence="10 15" id="KW-0460">Magnesium</keyword>
<dbReference type="PROSITE" id="PS51447">
    <property type="entry name" value="FDX_ACB"/>
    <property type="match status" value="1"/>
</dbReference>
<evidence type="ECO:0000259" key="17">
    <source>
        <dbReference type="PROSITE" id="PS50886"/>
    </source>
</evidence>
<evidence type="ECO:0000313" key="21">
    <source>
        <dbReference type="Proteomes" id="UP000323708"/>
    </source>
</evidence>
<dbReference type="InterPro" id="IPR036690">
    <property type="entry name" value="Fdx_antiC-bd_sf"/>
</dbReference>
<dbReference type="InterPro" id="IPR045864">
    <property type="entry name" value="aa-tRNA-synth_II/BPL/LPL"/>
</dbReference>
<dbReference type="Pfam" id="PF03147">
    <property type="entry name" value="FDX-ACB"/>
    <property type="match status" value="1"/>
</dbReference>
<feature type="domain" description="B5" evidence="19">
    <location>
        <begin position="400"/>
        <end position="475"/>
    </location>
</feature>
<dbReference type="Gene3D" id="2.40.50.140">
    <property type="entry name" value="Nucleic acid-binding proteins"/>
    <property type="match status" value="1"/>
</dbReference>
<dbReference type="NCBIfam" id="TIGR00472">
    <property type="entry name" value="pheT_bact"/>
    <property type="match status" value="1"/>
</dbReference>
<dbReference type="InterPro" id="IPR045060">
    <property type="entry name" value="Phe-tRNA-ligase_IIc_bsu"/>
</dbReference>
<evidence type="ECO:0000256" key="2">
    <source>
        <dbReference type="ARBA" id="ARBA00008653"/>
    </source>
</evidence>